<organism evidence="1 2">
    <name type="scientific">Castor canadensis</name>
    <name type="common">American beaver</name>
    <dbReference type="NCBI Taxonomy" id="51338"/>
    <lineage>
        <taxon>Eukaryota</taxon>
        <taxon>Metazoa</taxon>
        <taxon>Chordata</taxon>
        <taxon>Craniata</taxon>
        <taxon>Vertebrata</taxon>
        <taxon>Euteleostomi</taxon>
        <taxon>Mammalia</taxon>
        <taxon>Eutheria</taxon>
        <taxon>Euarchontoglires</taxon>
        <taxon>Glires</taxon>
        <taxon>Rodentia</taxon>
        <taxon>Castorimorpha</taxon>
        <taxon>Castoridae</taxon>
        <taxon>Castor</taxon>
    </lineage>
</organism>
<proteinExistence type="predicted"/>
<protein>
    <submittedName>
        <fullName evidence="2">Sodium/potassium/calcium exchanger 1</fullName>
    </submittedName>
</protein>
<dbReference type="RefSeq" id="XP_073922349.1">
    <property type="nucleotide sequence ID" value="XM_074066248.1"/>
</dbReference>
<accession>A0AC58LYX7</accession>
<dbReference type="Proteomes" id="UP001732720">
    <property type="component" value="Chromosome 2"/>
</dbReference>
<keyword evidence="1" id="KW-1185">Reference proteome</keyword>
<name>A0AC58LYX7_CASCN</name>
<gene>
    <name evidence="2" type="primary">Slc24a1</name>
</gene>
<evidence type="ECO:0000313" key="2">
    <source>
        <dbReference type="RefSeq" id="XP_073922349.1"/>
    </source>
</evidence>
<sequence length="1225" mass="135112">MGKLIRMGVQERRLLRPKRLHWSRLLFLLGMLIIGSTYQHLRRPRGLPSLWSEVSSQKPVKLASRDLPNGEMMVESSDPPKAVSEVEGEMLAPQTTVATDEATDSITMENTPKTPRRITKFTPTTPKNNYHPTTAGTERVKENTPTTPSRVLNHYTPTSSRQTVSNYTPTPRGKRKSYGPTQARGMGQKYSPYSPGGRVDTYAPSTFMTREISNAITPRTTVKDSETMATSKTLETSSSKRIVEETTPATVKRTVKNIPTFLTSPRSVVENNTLTSSRRVENNSADFWRAMEKNNLTTSQGAVLEHTSVISEGHVTISTMVGSIPAKIKTSAAWSLRNPSPRTNAPTIRTSSSTIWELSEKPSTAHSSSVTPKARANTATQVHHCVIVKPSPELPTTPSSLLPQAPSPSPSALLPNWPALHPKAEYPPDLFSVEERQQGWVALHIFGMMYVFVALAIVCDEYFVPALGVITDKLQISEDVAGATFMAAGGSAPELFTSLIGVFISHSNVGIGTIVGSAVFNILFVIGTCALFSREILNLTWWPLFRDVSFYILDLSMLIFFFLDSLIAWWESLLLLLAYALYVFTMKWNKQIELWVKEQLSKRPVTKVMALEDHSKPGEGAIAMTEQQDNKKLKLSSMLTRGSSSASLHNSIVRSTIYHLMLHSLDPLGEARPSKDKQESLNQEAKAQPQAKAESKPEEEEPAKLPAVTVTPAPAPDVQGDQEEDPGSQEDVAGADSKGEVTGQEAETPGKGETEEKCRAETQPEGEIEAEGGDEHEGETEAEGNGDEHEGEIEAEGKGDEHEGETNAGKGEDKHEGETEAEGQREDEHEGETEAEGKEDKHEGETKTEGQREDEHEGETEAEGQREDEHEGETEAERQREDEHEGETETEGKREDKHEGETEAEGQREDEHEGETEAEGKEEDEHEGGGGTQVEREGGSENEGGGEIQGGDGEIKGDEDETEAQEVNAEIQGEATNEKGMDGEGGSDGGEEEEEEEEEEDEEEEEEEEEEEDEEEEGSEEPLSLDWPETRQKQAIYLFLLPIVFPLWLTVPDVRRQESRKFFVITFLGSIIWIAMFSYLMVWWAHQVGETIGISEAIMGLTILAAGTSIPDLITSVIVARKGLGDMAVSSSVGSNIFDITVGLPVPWLLFSFINGLQPVPVSSNGLFCAIVLLFLMLLFVIFSIALCKWRMNKILGFTMFLLYFVFLIISVMLEDRIISCPVSV</sequence>
<reference evidence="2" key="1">
    <citation type="submission" date="2025-08" db="UniProtKB">
        <authorList>
            <consortium name="RefSeq"/>
        </authorList>
    </citation>
    <scope>IDENTIFICATION</scope>
</reference>
<evidence type="ECO:0000313" key="1">
    <source>
        <dbReference type="Proteomes" id="UP001732720"/>
    </source>
</evidence>